<dbReference type="Proteomes" id="UP000237351">
    <property type="component" value="Chromosome"/>
</dbReference>
<dbReference type="Gene3D" id="1.20.5.460">
    <property type="entry name" value="Single helix bin"/>
    <property type="match status" value="1"/>
</dbReference>
<proteinExistence type="inferred from homology"/>
<evidence type="ECO:0000256" key="6">
    <source>
        <dbReference type="PIRSR" id="PIRSR000197-1"/>
    </source>
</evidence>
<organism evidence="10 11">
    <name type="scientific">Candidatus Nucleicultrix amoebiphila FS5</name>
    <dbReference type="NCBI Taxonomy" id="1414854"/>
    <lineage>
        <taxon>Bacteria</taxon>
        <taxon>Pseudomonadati</taxon>
        <taxon>Pseudomonadota</taxon>
        <taxon>Alphaproteobacteria</taxon>
        <taxon>Holosporales</taxon>
        <taxon>Candidatus Nucleicultricaceae</taxon>
        <taxon>Candidatus Nucleicultrix</taxon>
    </lineage>
</organism>
<dbReference type="InterPro" id="IPR025703">
    <property type="entry name" value="Bifunct_PutA"/>
</dbReference>
<dbReference type="GO" id="GO:0003842">
    <property type="term" value="F:L-glutamate gamma-semialdehyde dehydrogenase activity"/>
    <property type="evidence" value="ECO:0007669"/>
    <property type="project" value="UniProtKB-UniRule"/>
</dbReference>
<accession>A0A1W6N5G8</accession>
<keyword evidence="5" id="KW-0642">Proline metabolism</keyword>
<dbReference type="InterPro" id="IPR002872">
    <property type="entry name" value="Proline_DH_dom"/>
</dbReference>
<comment type="pathway">
    <text evidence="1 5">Amino-acid degradation; L-proline degradation into L-glutamate; L-glutamate from L-proline: step 2/2.</text>
</comment>
<feature type="active site" evidence="6">
    <location>
        <position position="795"/>
    </location>
</feature>
<dbReference type="GO" id="GO:0003700">
    <property type="term" value="F:DNA-binding transcription factor activity"/>
    <property type="evidence" value="ECO:0007669"/>
    <property type="project" value="InterPro"/>
</dbReference>
<keyword evidence="5" id="KW-0804">Transcription</keyword>
<feature type="active site" evidence="6">
    <location>
        <position position="829"/>
    </location>
</feature>
<evidence type="ECO:0000256" key="3">
    <source>
        <dbReference type="ARBA" id="ARBA00023027"/>
    </source>
</evidence>
<dbReference type="GO" id="GO:0004657">
    <property type="term" value="F:proline dehydrogenase activity"/>
    <property type="evidence" value="ECO:0007669"/>
    <property type="project" value="UniProtKB-UniRule"/>
</dbReference>
<gene>
    <name evidence="10" type="ORF">GQ61_07165</name>
</gene>
<dbReference type="InterPro" id="IPR016160">
    <property type="entry name" value="Ald_DH_CS_CYS"/>
</dbReference>
<keyword evidence="5" id="KW-0805">Transcription regulation</keyword>
<dbReference type="SUPFAM" id="SSF51730">
    <property type="entry name" value="FAD-linked oxidoreductase"/>
    <property type="match status" value="1"/>
</dbReference>
<dbReference type="Pfam" id="PF01619">
    <property type="entry name" value="Pro_dh"/>
    <property type="match status" value="1"/>
</dbReference>
<dbReference type="Pfam" id="PF00171">
    <property type="entry name" value="Aldedh"/>
    <property type="match status" value="1"/>
</dbReference>
<evidence type="ECO:0000256" key="1">
    <source>
        <dbReference type="ARBA" id="ARBA00004786"/>
    </source>
</evidence>
<dbReference type="GO" id="GO:0009898">
    <property type="term" value="C:cytoplasmic side of plasma membrane"/>
    <property type="evidence" value="ECO:0007669"/>
    <property type="project" value="TreeGrafter"/>
</dbReference>
<dbReference type="PANTHER" id="PTHR42862:SF1">
    <property type="entry name" value="DELTA-1-PYRROLINE-5-CARBOXYLATE DEHYDROGENASE 2, ISOFORM A-RELATED"/>
    <property type="match status" value="1"/>
</dbReference>
<name>A0A1W6N5G8_9PROT</name>
<dbReference type="SUPFAM" id="SSF53720">
    <property type="entry name" value="ALDH-like"/>
    <property type="match status" value="1"/>
</dbReference>
<dbReference type="InterPro" id="IPR015590">
    <property type="entry name" value="Aldehyde_DH_dom"/>
</dbReference>
<evidence type="ECO:0000256" key="5">
    <source>
        <dbReference type="PIRNR" id="PIRNR000197"/>
    </source>
</evidence>
<dbReference type="CDD" id="cd07125">
    <property type="entry name" value="ALDH_PutA-P5CDH"/>
    <property type="match status" value="1"/>
</dbReference>
<feature type="domain" description="Proline dehydrogenase PutA" evidence="9">
    <location>
        <begin position="65"/>
        <end position="177"/>
    </location>
</feature>
<dbReference type="EMBL" id="CP008743">
    <property type="protein sequence ID" value="ARN85104.1"/>
    <property type="molecule type" value="Genomic_DNA"/>
</dbReference>
<keyword evidence="2 5" id="KW-0560">Oxidoreductase</keyword>
<comment type="similarity">
    <text evidence="5">In the N-terminal section; belongs to the proline dehydrogenase family.</text>
</comment>
<keyword evidence="5" id="KW-0274">FAD</keyword>
<evidence type="ECO:0000313" key="10">
    <source>
        <dbReference type="EMBL" id="ARN85104.1"/>
    </source>
</evidence>
<dbReference type="GO" id="GO:0010133">
    <property type="term" value="P:L-proline catabolic process to L-glutamate"/>
    <property type="evidence" value="ECO:0007669"/>
    <property type="project" value="UniProtKB-UniRule"/>
</dbReference>
<evidence type="ECO:0000259" key="9">
    <source>
        <dbReference type="Pfam" id="PF14850"/>
    </source>
</evidence>
<evidence type="ECO:0000259" key="8">
    <source>
        <dbReference type="Pfam" id="PF01619"/>
    </source>
</evidence>
<keyword evidence="11" id="KW-1185">Reference proteome</keyword>
<comment type="cofactor">
    <cofactor evidence="5">
        <name>FAD</name>
        <dbReference type="ChEBI" id="CHEBI:57692"/>
    </cofactor>
</comment>
<reference evidence="10 11" key="1">
    <citation type="submission" date="2014-06" db="EMBL/GenBank/DDBJ databases">
        <title>The genome of the endonuclear symbiont Nucleicultrix amoebiphila.</title>
        <authorList>
            <person name="Schulz F."/>
            <person name="Horn M."/>
        </authorList>
    </citation>
    <scope>NUCLEOTIDE SEQUENCE [LARGE SCALE GENOMIC DNA]</scope>
    <source>
        <strain evidence="10 11">FS5</strain>
    </source>
</reference>
<evidence type="ECO:0000256" key="2">
    <source>
        <dbReference type="ARBA" id="ARBA00023002"/>
    </source>
</evidence>
<dbReference type="InterPro" id="IPR005933">
    <property type="entry name" value="PutA_C"/>
</dbReference>
<dbReference type="KEGG" id="naf:GQ61_07165"/>
<dbReference type="GO" id="GO:0003677">
    <property type="term" value="F:DNA binding"/>
    <property type="evidence" value="ECO:0007669"/>
    <property type="project" value="UniProtKB-KW"/>
</dbReference>
<dbReference type="AlphaFoldDB" id="A0A1W6N5G8"/>
<dbReference type="PANTHER" id="PTHR42862">
    <property type="entry name" value="DELTA-1-PYRROLINE-5-CARBOXYLATE DEHYDROGENASE 1, ISOFORM A-RELATED"/>
    <property type="match status" value="1"/>
</dbReference>
<dbReference type="InterPro" id="IPR016162">
    <property type="entry name" value="Ald_DH_N"/>
</dbReference>
<dbReference type="PIRSF" id="PIRSF000197">
    <property type="entry name" value="Bifunct_PutA"/>
    <property type="match status" value="1"/>
</dbReference>
<evidence type="ECO:0000259" key="7">
    <source>
        <dbReference type="Pfam" id="PF00171"/>
    </source>
</evidence>
<dbReference type="Gene3D" id="3.40.309.10">
    <property type="entry name" value="Aldehyde Dehydrogenase, Chain A, domain 2"/>
    <property type="match status" value="1"/>
</dbReference>
<dbReference type="NCBIfam" id="NF008869">
    <property type="entry name" value="PRK11904.1"/>
    <property type="match status" value="1"/>
</dbReference>
<keyword evidence="5" id="KW-0238">DNA-binding</keyword>
<feature type="domain" description="Aldehyde dehydrogenase" evidence="7">
    <location>
        <begin position="566"/>
        <end position="1022"/>
    </location>
</feature>
<evidence type="ECO:0000256" key="4">
    <source>
        <dbReference type="ARBA" id="ARBA00048142"/>
    </source>
</evidence>
<keyword evidence="3 5" id="KW-0520">NAD</keyword>
<evidence type="ECO:0000313" key="11">
    <source>
        <dbReference type="Proteomes" id="UP000237351"/>
    </source>
</evidence>
<dbReference type="NCBIfam" id="TIGR01238">
    <property type="entry name" value="D1pyr5carbox3"/>
    <property type="match status" value="1"/>
</dbReference>
<dbReference type="UniPathway" id="UPA00261">
    <property type="reaction ID" value="UER00373"/>
</dbReference>
<dbReference type="EC" id="1.5.5.2" evidence="5"/>
<dbReference type="InterPro" id="IPR016163">
    <property type="entry name" value="Ald_DH_C"/>
</dbReference>
<keyword evidence="5" id="KW-0285">Flavoprotein</keyword>
<dbReference type="RefSeq" id="WP_085784631.1">
    <property type="nucleotide sequence ID" value="NZ_CP008743.1"/>
</dbReference>
<dbReference type="SUPFAM" id="SSF81935">
    <property type="entry name" value="N-terminal domain of bifunctional PutA protein"/>
    <property type="match status" value="1"/>
</dbReference>
<dbReference type="Pfam" id="PF14850">
    <property type="entry name" value="Pro_dh-DNA_bdg"/>
    <property type="match status" value="1"/>
</dbReference>
<dbReference type="InterPro" id="IPR016161">
    <property type="entry name" value="Ald_DH/histidinol_DH"/>
</dbReference>
<comment type="pathway">
    <text evidence="5">Amino-acid degradation; L-proline degradation into L-glutamate; L-glutamate from L-proline: step 1/2.</text>
</comment>
<dbReference type="InterPro" id="IPR029041">
    <property type="entry name" value="FAD-linked_oxidoreductase-like"/>
</dbReference>
<keyword evidence="5" id="KW-0678">Repressor</keyword>
<dbReference type="InterPro" id="IPR050485">
    <property type="entry name" value="Proline_metab_enzyme"/>
</dbReference>
<comment type="similarity">
    <text evidence="5">In the C-terminal section; belongs to the aldehyde dehydrogenase family.</text>
</comment>
<protein>
    <recommendedName>
        <fullName evidence="5">Bifunctional protein PutA</fullName>
    </recommendedName>
    <domain>
        <recommendedName>
            <fullName evidence="5">Proline dehydrogenase</fullName>
            <ecNumber evidence="5">1.5.5.2</ecNumber>
        </recommendedName>
        <alternativeName>
            <fullName evidence="5">Proline oxidase</fullName>
        </alternativeName>
    </domain>
    <domain>
        <recommendedName>
            <fullName evidence="5">Delta-1-pyrroline-5-carboxylate dehydrogenase</fullName>
            <shortName evidence="5">P5C dehydrogenase</shortName>
            <ecNumber evidence="5">1.2.1.88</ecNumber>
        </recommendedName>
        <alternativeName>
            <fullName evidence="5">L-glutamate gamma-semialdehyde dehydrogenase</fullName>
        </alternativeName>
    </domain>
</protein>
<dbReference type="STRING" id="1414854.GQ61_07165"/>
<dbReference type="Gene3D" id="3.20.20.220">
    <property type="match status" value="1"/>
</dbReference>
<comment type="catalytic activity">
    <reaction evidence="5">
        <text>L-proline + a quinone = (S)-1-pyrroline-5-carboxylate + a quinol + H(+)</text>
        <dbReference type="Rhea" id="RHEA:23784"/>
        <dbReference type="ChEBI" id="CHEBI:15378"/>
        <dbReference type="ChEBI" id="CHEBI:17388"/>
        <dbReference type="ChEBI" id="CHEBI:24646"/>
        <dbReference type="ChEBI" id="CHEBI:60039"/>
        <dbReference type="ChEBI" id="CHEBI:132124"/>
        <dbReference type="EC" id="1.5.5.2"/>
    </reaction>
</comment>
<sequence length="1043" mass="114992">MAFKALDKKIWQRLEESYRLAEDDAITGLLSNSLLDEHQREKVYKSAENIVKSLRKSNKKPATLIDAFMQKYDLSSNEGLLLMCLAEALLRIPDRETMNQLIQDKLRQGDFKKHKGGSASNLVNLSTQALTVLQNLIDAAKEPQSWGDKAKALIAKTSQPVVHLATMQSIKLLANKFVVGETIQESLKQVQKDKLFYYSFDMLGEAALTSQDVDRYFAAYFGAIEAVSLSPTFRSNPDSISLSIKLSALHPRYEVPKSERVLKELTSTVIELIRAARTANVSVTLDAEEADRLTLSLEIFEKVVRHPSFKGWDGIGLAVQAYQKRAPFVIDWLAELSHETKQRFPVRLVKGAYWDSEIKWCQEIGLKDYPVYTRKSSTDLSYMVCAGKLLNNTKAFYPQFATHNALTVASVLELGAGKHYEFQRLYGMGEALYQQVMEDHQNLKCRIYGPVGSYKELLPYLVRRLLENGANSSFVNNIVNPAIPLERLLEDPIKKTQNLQSIRHPSISLPKDIYGAQRQNSMGVDLSSSSDVAPILKEIDRTSTWNAVSLINGVPSKEDAQIIRIVTSPQDHSLRLGKVMDADAQDVQAALRIAEAAWNRWEKTPVKERAEALLKFADLCEKNKEVFISLCVKEAGKTIADGVAEIREAVDFCRYYAHEAIKNLEKPQVFSGPTGEENSLKLRGRGVFVCISPWNFPLAIFTGQVAAALVTGNTVIAKPAEQTPMIAYMAVKLLHEAGIPKDVLHLLLGDGRVGAALVSDPRVAGVVFTGSVETAWRINQTLAEKKGPIVPLIAETGGQNVMIADSSALPEQVVKDALSSAFQSAGQRCSALRILLLQEEIAPHVIALLKGAMDELTVGDPGQLSTDIGPVIDNEALSNLLEHVKLLEQKATLISQVPMDPALKKKGTFIAPVAYEIPSLSLLTREVFGPILHVLRYKNKDLPALIESINHMGFGLTGGLHTRLESRIETVSRELAVGNLYINRNIIGAVVGVQPFGGRGLSGTGPKAGGPYYLHRFMTEQAVSNNITAQGGNTTLMCLSEED</sequence>
<dbReference type="EC" id="1.2.1.88" evidence="5"/>
<dbReference type="PROSITE" id="PS00070">
    <property type="entry name" value="ALDEHYDE_DEHYDR_CYS"/>
    <property type="match status" value="1"/>
</dbReference>
<dbReference type="Gene3D" id="3.40.605.10">
    <property type="entry name" value="Aldehyde Dehydrogenase, Chain A, domain 1"/>
    <property type="match status" value="1"/>
</dbReference>
<feature type="domain" description="Proline dehydrogenase" evidence="8">
    <location>
        <begin position="187"/>
        <end position="476"/>
    </location>
</feature>
<dbReference type="OrthoDB" id="9812625at2"/>
<dbReference type="InterPro" id="IPR024082">
    <property type="entry name" value="PRODH_PutA_dom_II"/>
</dbReference>
<dbReference type="InterPro" id="IPR024089">
    <property type="entry name" value="PRODH_PutA_dom_I/II"/>
</dbReference>
<comment type="function">
    <text evidence="5">Oxidizes proline to glutamate for use as a carbon and nitrogen source.</text>
</comment>
<dbReference type="FunFam" id="3.40.309.10:FF:000005">
    <property type="entry name" value="1-pyrroline-5-carboxylate dehydrogenase 1"/>
    <property type="match status" value="1"/>
</dbReference>
<comment type="catalytic activity">
    <reaction evidence="4 5">
        <text>L-glutamate 5-semialdehyde + NAD(+) + H2O = L-glutamate + NADH + 2 H(+)</text>
        <dbReference type="Rhea" id="RHEA:30235"/>
        <dbReference type="ChEBI" id="CHEBI:15377"/>
        <dbReference type="ChEBI" id="CHEBI:15378"/>
        <dbReference type="ChEBI" id="CHEBI:29985"/>
        <dbReference type="ChEBI" id="CHEBI:57540"/>
        <dbReference type="ChEBI" id="CHEBI:57945"/>
        <dbReference type="ChEBI" id="CHEBI:58066"/>
        <dbReference type="EC" id="1.2.1.88"/>
    </reaction>
</comment>